<sequence length="49" mass="5547">GIARALLAVDPDFRDALKKAGLLTRDPRMKERRKPGLKKARKAAQFSKR</sequence>
<protein>
    <recommendedName>
        <fullName evidence="4">Small ribosomal subunit protein uS9</fullName>
    </recommendedName>
    <alternativeName>
        <fullName evidence="5">30S ribosomal protein S9</fullName>
    </alternativeName>
</protein>
<accession>C2EVD2</accession>
<dbReference type="AlphaFoldDB" id="C2EVD2"/>
<dbReference type="InterPro" id="IPR020568">
    <property type="entry name" value="Ribosomal_Su5_D2-typ_SF"/>
</dbReference>
<dbReference type="PANTHER" id="PTHR21569">
    <property type="entry name" value="RIBOSOMAL PROTEIN S9"/>
    <property type="match status" value="1"/>
</dbReference>
<organism evidence="7 8">
    <name type="scientific">Limosilactobacillus vaginalis DSM 5837 = ATCC 49540</name>
    <dbReference type="NCBI Taxonomy" id="1423814"/>
    <lineage>
        <taxon>Bacteria</taxon>
        <taxon>Bacillati</taxon>
        <taxon>Bacillota</taxon>
        <taxon>Bacilli</taxon>
        <taxon>Lactobacillales</taxon>
        <taxon>Lactobacillaceae</taxon>
        <taxon>Limosilactobacillus</taxon>
    </lineage>
</organism>
<dbReference type="EMBL" id="ACGV01000148">
    <property type="protein sequence ID" value="EEJ40132.1"/>
    <property type="molecule type" value="Genomic_DNA"/>
</dbReference>
<dbReference type="Pfam" id="PF00380">
    <property type="entry name" value="Ribosomal_S9"/>
    <property type="match status" value="1"/>
</dbReference>
<evidence type="ECO:0000256" key="3">
    <source>
        <dbReference type="ARBA" id="ARBA00023274"/>
    </source>
</evidence>
<reference evidence="7 8" key="1">
    <citation type="submission" date="2009-01" db="EMBL/GenBank/DDBJ databases">
        <authorList>
            <person name="Qin X."/>
            <person name="Bachman B."/>
            <person name="Battles P."/>
            <person name="Bell A."/>
            <person name="Bess C."/>
            <person name="Bickham C."/>
            <person name="Chaboub L."/>
            <person name="Chen D."/>
            <person name="Coyle M."/>
            <person name="Deiros D.R."/>
            <person name="Dinh H."/>
            <person name="Forbes L."/>
            <person name="Fowler G."/>
            <person name="Francisco L."/>
            <person name="Fu Q."/>
            <person name="Gubbala S."/>
            <person name="Hale W."/>
            <person name="Han Y."/>
            <person name="Hemphill L."/>
            <person name="Highlander S.K."/>
            <person name="Hirani K."/>
            <person name="Hogues M."/>
            <person name="Jackson L."/>
            <person name="Jakkamsetti A."/>
            <person name="Javaid M."/>
            <person name="Jiang H."/>
            <person name="Korchina V."/>
            <person name="Kovar C."/>
            <person name="Lara F."/>
            <person name="Lee S."/>
            <person name="Mata R."/>
            <person name="Mathew T."/>
            <person name="Moen C."/>
            <person name="Morales K."/>
            <person name="Munidasa M."/>
            <person name="Nazareth L."/>
            <person name="Ngo R."/>
            <person name="Nguyen L."/>
            <person name="Okwuonu G."/>
            <person name="Ongeri F."/>
            <person name="Patil S."/>
            <person name="Petrosino J."/>
            <person name="Pham C."/>
            <person name="Pham P."/>
            <person name="Pu L.-L."/>
            <person name="Puazo M."/>
            <person name="Raj R."/>
            <person name="Reid J."/>
            <person name="Rouhana J."/>
            <person name="Saada N."/>
            <person name="Shang Y."/>
            <person name="Simmons D."/>
            <person name="Thornton R."/>
            <person name="Warren J."/>
            <person name="Weissenberger G."/>
            <person name="Zhang J."/>
            <person name="Zhang L."/>
            <person name="Zhou C."/>
            <person name="Zhu D."/>
            <person name="Muzny D."/>
            <person name="Worley K."/>
            <person name="Gibbs R."/>
        </authorList>
    </citation>
    <scope>NUCLEOTIDE SEQUENCE [LARGE SCALE GENOMIC DNA]</scope>
    <source>
        <strain evidence="7 8">ATCC 49540</strain>
    </source>
</reference>
<dbReference type="STRING" id="1423814.HMPREF0549_1418"/>
<dbReference type="Gene3D" id="3.30.230.10">
    <property type="match status" value="1"/>
</dbReference>
<dbReference type="GO" id="GO:0022627">
    <property type="term" value="C:cytosolic small ribosomal subunit"/>
    <property type="evidence" value="ECO:0007669"/>
    <property type="project" value="TreeGrafter"/>
</dbReference>
<dbReference type="SUPFAM" id="SSF54211">
    <property type="entry name" value="Ribosomal protein S5 domain 2-like"/>
    <property type="match status" value="1"/>
</dbReference>
<dbReference type="GO" id="GO:0006412">
    <property type="term" value="P:translation"/>
    <property type="evidence" value="ECO:0007669"/>
    <property type="project" value="InterPro"/>
</dbReference>
<dbReference type="PANTHER" id="PTHR21569:SF1">
    <property type="entry name" value="SMALL RIBOSOMAL SUBUNIT PROTEIN US9M"/>
    <property type="match status" value="1"/>
</dbReference>
<evidence type="ECO:0000256" key="2">
    <source>
        <dbReference type="ARBA" id="ARBA00022980"/>
    </source>
</evidence>
<keyword evidence="2 7" id="KW-0689">Ribosomal protein</keyword>
<keyword evidence="3" id="KW-0687">Ribonucleoprotein</keyword>
<feature type="region of interest" description="Disordered" evidence="6">
    <location>
        <begin position="25"/>
        <end position="49"/>
    </location>
</feature>
<name>C2EVD2_9LACO</name>
<dbReference type="HOGENOM" id="CLU_3128837_0_0_9"/>
<dbReference type="GO" id="GO:0003735">
    <property type="term" value="F:structural constituent of ribosome"/>
    <property type="evidence" value="ECO:0007669"/>
    <property type="project" value="InterPro"/>
</dbReference>
<comment type="caution">
    <text evidence="7">The sequence shown here is derived from an EMBL/GenBank/DDBJ whole genome shotgun (WGS) entry which is preliminary data.</text>
</comment>
<dbReference type="InterPro" id="IPR014721">
    <property type="entry name" value="Ribsml_uS5_D2-typ_fold_subgr"/>
</dbReference>
<dbReference type="InterPro" id="IPR000754">
    <property type="entry name" value="Ribosomal_uS9"/>
</dbReference>
<proteinExistence type="inferred from homology"/>
<dbReference type="RefSeq" id="WP_003716685.1">
    <property type="nucleotide sequence ID" value="NZ_GG693412.1"/>
</dbReference>
<dbReference type="eggNOG" id="COG0103">
    <property type="taxonomic scope" value="Bacteria"/>
</dbReference>
<feature type="non-terminal residue" evidence="7">
    <location>
        <position position="1"/>
    </location>
</feature>
<gene>
    <name evidence="7" type="ORF">HMPREF0549_1418</name>
</gene>
<evidence type="ECO:0000256" key="1">
    <source>
        <dbReference type="ARBA" id="ARBA00005251"/>
    </source>
</evidence>
<dbReference type="Proteomes" id="UP000004483">
    <property type="component" value="Unassembled WGS sequence"/>
</dbReference>
<evidence type="ECO:0000256" key="5">
    <source>
        <dbReference type="ARBA" id="ARBA00035523"/>
    </source>
</evidence>
<feature type="compositionally biased region" description="Basic residues" evidence="6">
    <location>
        <begin position="30"/>
        <end position="49"/>
    </location>
</feature>
<evidence type="ECO:0000256" key="4">
    <source>
        <dbReference type="ARBA" id="ARBA00035259"/>
    </source>
</evidence>
<evidence type="ECO:0000256" key="6">
    <source>
        <dbReference type="SAM" id="MobiDB-lite"/>
    </source>
</evidence>
<comment type="similarity">
    <text evidence="1">Belongs to the universal ribosomal protein uS9 family.</text>
</comment>
<evidence type="ECO:0000313" key="8">
    <source>
        <dbReference type="Proteomes" id="UP000004483"/>
    </source>
</evidence>
<dbReference type="GO" id="GO:0003723">
    <property type="term" value="F:RNA binding"/>
    <property type="evidence" value="ECO:0007669"/>
    <property type="project" value="TreeGrafter"/>
</dbReference>
<evidence type="ECO:0000313" key="7">
    <source>
        <dbReference type="EMBL" id="EEJ40132.1"/>
    </source>
</evidence>